<dbReference type="EMBL" id="JACBZM010000001">
    <property type="protein sequence ID" value="NYI45522.1"/>
    <property type="molecule type" value="Genomic_DNA"/>
</dbReference>
<protein>
    <submittedName>
        <fullName evidence="2">Uncharacterized protein</fullName>
    </submittedName>
</protein>
<comment type="caution">
    <text evidence="2">The sequence shown here is derived from an EMBL/GenBank/DDBJ whole genome shotgun (WGS) entry which is preliminary data.</text>
</comment>
<organism evidence="2 3">
    <name type="scientific">Nocardioides aromaticivorans</name>
    <dbReference type="NCBI Taxonomy" id="200618"/>
    <lineage>
        <taxon>Bacteria</taxon>
        <taxon>Bacillati</taxon>
        <taxon>Actinomycetota</taxon>
        <taxon>Actinomycetes</taxon>
        <taxon>Propionibacteriales</taxon>
        <taxon>Nocardioidaceae</taxon>
        <taxon>Nocardioides</taxon>
    </lineage>
</organism>
<reference evidence="2 3" key="1">
    <citation type="submission" date="2020-07" db="EMBL/GenBank/DDBJ databases">
        <title>Sequencing the genomes of 1000 actinobacteria strains.</title>
        <authorList>
            <person name="Klenk H.-P."/>
        </authorList>
    </citation>
    <scope>NUCLEOTIDE SEQUENCE [LARGE SCALE GENOMIC DNA]</scope>
    <source>
        <strain evidence="2 3">DSM 15131</strain>
    </source>
</reference>
<evidence type="ECO:0000256" key="1">
    <source>
        <dbReference type="SAM" id="MobiDB-lite"/>
    </source>
</evidence>
<evidence type="ECO:0000313" key="2">
    <source>
        <dbReference type="EMBL" id="NYI45522.1"/>
    </source>
</evidence>
<gene>
    <name evidence="2" type="ORF">BJ993_002602</name>
</gene>
<dbReference type="Proteomes" id="UP000562045">
    <property type="component" value="Unassembled WGS sequence"/>
</dbReference>
<dbReference type="RefSeq" id="WP_179649124.1">
    <property type="nucleotide sequence ID" value="NZ_JACBZM010000001.1"/>
</dbReference>
<proteinExistence type="predicted"/>
<feature type="region of interest" description="Disordered" evidence="1">
    <location>
        <begin position="161"/>
        <end position="183"/>
    </location>
</feature>
<evidence type="ECO:0000313" key="3">
    <source>
        <dbReference type="Proteomes" id="UP000562045"/>
    </source>
</evidence>
<accession>A0A7Y9ZHF1</accession>
<dbReference type="AlphaFoldDB" id="A0A7Y9ZHF1"/>
<sequence length="183" mass="19860">MLPHLHPRQRRIGIAVGALAVLVLLLLSHSFGRAVPTNNYRPLITTDAIASGCYPLPGNARLDLPYQVRWDGDVETAQGERRILRGQYDLVDLDEAVERLVASFTAVGFAPDPSEHSALPSDDSLTLSKGAERVTITVTELPGTSAETLVRGTFVLDLPVAEPARPDDPVCADPKSTKRWGDR</sequence>
<name>A0A7Y9ZHF1_9ACTN</name>